<feature type="non-terminal residue" evidence="2">
    <location>
        <position position="33"/>
    </location>
</feature>
<gene>
    <name evidence="2" type="ORF">ONB1V03_LOCUS22383</name>
</gene>
<keyword evidence="3" id="KW-1185">Reference proteome</keyword>
<feature type="region of interest" description="Disordered" evidence="1">
    <location>
        <begin position="1"/>
        <end position="33"/>
    </location>
</feature>
<evidence type="ECO:0000256" key="1">
    <source>
        <dbReference type="SAM" id="MobiDB-lite"/>
    </source>
</evidence>
<reference evidence="2" key="1">
    <citation type="submission" date="2020-11" db="EMBL/GenBank/DDBJ databases">
        <authorList>
            <person name="Tran Van P."/>
        </authorList>
    </citation>
    <scope>NUCLEOTIDE SEQUENCE</scope>
</reference>
<sequence length="33" mass="3345">MTATPHMSALGANTTGPTPPPPPLHTNESDDST</sequence>
<protein>
    <submittedName>
        <fullName evidence="2">Uncharacterized protein</fullName>
    </submittedName>
</protein>
<evidence type="ECO:0000313" key="3">
    <source>
        <dbReference type="Proteomes" id="UP000728032"/>
    </source>
</evidence>
<name>A0A7R9MV82_9ACAR</name>
<organism evidence="2">
    <name type="scientific">Oppiella nova</name>
    <dbReference type="NCBI Taxonomy" id="334625"/>
    <lineage>
        <taxon>Eukaryota</taxon>
        <taxon>Metazoa</taxon>
        <taxon>Ecdysozoa</taxon>
        <taxon>Arthropoda</taxon>
        <taxon>Chelicerata</taxon>
        <taxon>Arachnida</taxon>
        <taxon>Acari</taxon>
        <taxon>Acariformes</taxon>
        <taxon>Sarcoptiformes</taxon>
        <taxon>Oribatida</taxon>
        <taxon>Brachypylina</taxon>
        <taxon>Oppioidea</taxon>
        <taxon>Oppiidae</taxon>
        <taxon>Oppiella</taxon>
    </lineage>
</organism>
<dbReference type="EMBL" id="OC964417">
    <property type="protein sequence ID" value="CAD7665826.1"/>
    <property type="molecule type" value="Genomic_DNA"/>
</dbReference>
<dbReference type="Proteomes" id="UP000728032">
    <property type="component" value="Unassembled WGS sequence"/>
</dbReference>
<evidence type="ECO:0000313" key="2">
    <source>
        <dbReference type="EMBL" id="CAD7665826.1"/>
    </source>
</evidence>
<proteinExistence type="predicted"/>
<accession>A0A7R9MV82</accession>
<dbReference type="EMBL" id="CAJPVJ010049592">
    <property type="protein sequence ID" value="CAG2182962.1"/>
    <property type="molecule type" value="Genomic_DNA"/>
</dbReference>
<dbReference type="AlphaFoldDB" id="A0A7R9MV82"/>